<feature type="transmembrane region" description="Helical" evidence="1">
    <location>
        <begin position="180"/>
        <end position="198"/>
    </location>
</feature>
<dbReference type="Proteomes" id="UP000638981">
    <property type="component" value="Unassembled WGS sequence"/>
</dbReference>
<sequence length="296" mass="32575">MTEQNRRKGIALMLTAVTLFAIQDGFSRYLAETYNVFMVIMVRYWFFAGFVILLALRRPEGFRAAVRTHHPFLHIARASLLIAEVCVIVYGYTLIGLINSHAVFAVCPLLIAALSVPILREKVTWQNWLAIGIGMSGVLIILQPGSGVFSFASLLPLSAALMFALYSVLTRLTTRDEPGFVSLFWSGVIGAILVSAIGLPNWQNMTPLDWGMTTAYALIALVANWVLIRCYEVTEAATVQPFAYLQIVLVTLIGIFIYHEPLGLPVILGTCVVVGAGLYTLWNARRGAPGRLVSRP</sequence>
<evidence type="ECO:0000256" key="1">
    <source>
        <dbReference type="SAM" id="Phobius"/>
    </source>
</evidence>
<feature type="transmembrane region" description="Helical" evidence="1">
    <location>
        <begin position="264"/>
        <end position="282"/>
    </location>
</feature>
<dbReference type="RefSeq" id="WP_189412832.1">
    <property type="nucleotide sequence ID" value="NZ_BMYJ01000011.1"/>
</dbReference>
<dbReference type="EMBL" id="BMYJ01000011">
    <property type="protein sequence ID" value="GHC64644.1"/>
    <property type="molecule type" value="Genomic_DNA"/>
</dbReference>
<accession>A0A918WPS1</accession>
<keyword evidence="1" id="KW-0812">Transmembrane</keyword>
<dbReference type="PANTHER" id="PTHR22911:SF103">
    <property type="entry name" value="BLR2811 PROTEIN"/>
    <property type="match status" value="1"/>
</dbReference>
<reference evidence="3" key="2">
    <citation type="submission" date="2020-09" db="EMBL/GenBank/DDBJ databases">
        <authorList>
            <person name="Sun Q."/>
            <person name="Kim S."/>
        </authorList>
    </citation>
    <scope>NUCLEOTIDE SEQUENCE</scope>
    <source>
        <strain evidence="3">KCTC 23310</strain>
    </source>
</reference>
<feature type="transmembrane region" description="Helical" evidence="1">
    <location>
        <begin position="37"/>
        <end position="56"/>
    </location>
</feature>
<reference evidence="3" key="1">
    <citation type="journal article" date="2014" name="Int. J. Syst. Evol. Microbiol.">
        <title>Complete genome sequence of Corynebacterium casei LMG S-19264T (=DSM 44701T), isolated from a smear-ripened cheese.</title>
        <authorList>
            <consortium name="US DOE Joint Genome Institute (JGI-PGF)"/>
            <person name="Walter F."/>
            <person name="Albersmeier A."/>
            <person name="Kalinowski J."/>
            <person name="Ruckert C."/>
        </authorList>
    </citation>
    <scope>NUCLEOTIDE SEQUENCE</scope>
    <source>
        <strain evidence="3">KCTC 23310</strain>
    </source>
</reference>
<dbReference type="InterPro" id="IPR000620">
    <property type="entry name" value="EamA_dom"/>
</dbReference>
<name>A0A918WPS1_9RHOB</name>
<dbReference type="Pfam" id="PF00892">
    <property type="entry name" value="EamA"/>
    <property type="match status" value="2"/>
</dbReference>
<dbReference type="AlphaFoldDB" id="A0A918WPS1"/>
<feature type="transmembrane region" description="Helical" evidence="1">
    <location>
        <begin position="242"/>
        <end position="258"/>
    </location>
</feature>
<feature type="transmembrane region" description="Helical" evidence="1">
    <location>
        <begin position="126"/>
        <end position="142"/>
    </location>
</feature>
<feature type="transmembrane region" description="Helical" evidence="1">
    <location>
        <begin position="76"/>
        <end position="95"/>
    </location>
</feature>
<gene>
    <name evidence="3" type="ORF">GCM10007315_31390</name>
</gene>
<feature type="domain" description="EamA" evidence="2">
    <location>
        <begin position="153"/>
        <end position="276"/>
    </location>
</feature>
<dbReference type="InterPro" id="IPR037185">
    <property type="entry name" value="EmrE-like"/>
</dbReference>
<protein>
    <submittedName>
        <fullName evidence="3">RhaT family transporter</fullName>
    </submittedName>
</protein>
<dbReference type="GO" id="GO:0016020">
    <property type="term" value="C:membrane"/>
    <property type="evidence" value="ECO:0007669"/>
    <property type="project" value="InterPro"/>
</dbReference>
<keyword evidence="1" id="KW-1133">Transmembrane helix</keyword>
<feature type="domain" description="EamA" evidence="2">
    <location>
        <begin position="8"/>
        <end position="142"/>
    </location>
</feature>
<feature type="transmembrane region" description="Helical" evidence="1">
    <location>
        <begin position="210"/>
        <end position="230"/>
    </location>
</feature>
<dbReference type="SUPFAM" id="SSF103481">
    <property type="entry name" value="Multidrug resistance efflux transporter EmrE"/>
    <property type="match status" value="2"/>
</dbReference>
<keyword evidence="4" id="KW-1185">Reference proteome</keyword>
<proteinExistence type="predicted"/>
<comment type="caution">
    <text evidence="3">The sequence shown here is derived from an EMBL/GenBank/DDBJ whole genome shotgun (WGS) entry which is preliminary data.</text>
</comment>
<dbReference type="PANTHER" id="PTHR22911">
    <property type="entry name" value="ACYL-MALONYL CONDENSING ENZYME-RELATED"/>
    <property type="match status" value="1"/>
</dbReference>
<evidence type="ECO:0000313" key="3">
    <source>
        <dbReference type="EMBL" id="GHC64644.1"/>
    </source>
</evidence>
<evidence type="ECO:0000313" key="4">
    <source>
        <dbReference type="Proteomes" id="UP000638981"/>
    </source>
</evidence>
<feature type="transmembrane region" description="Helical" evidence="1">
    <location>
        <begin position="101"/>
        <end position="119"/>
    </location>
</feature>
<feature type="transmembrane region" description="Helical" evidence="1">
    <location>
        <begin position="148"/>
        <end position="168"/>
    </location>
</feature>
<evidence type="ECO:0000259" key="2">
    <source>
        <dbReference type="Pfam" id="PF00892"/>
    </source>
</evidence>
<keyword evidence="1" id="KW-0472">Membrane</keyword>
<organism evidence="3 4">
    <name type="scientific">Neogemmobacter tilapiae</name>
    <dbReference type="NCBI Taxonomy" id="875041"/>
    <lineage>
        <taxon>Bacteria</taxon>
        <taxon>Pseudomonadati</taxon>
        <taxon>Pseudomonadota</taxon>
        <taxon>Alphaproteobacteria</taxon>
        <taxon>Rhodobacterales</taxon>
        <taxon>Paracoccaceae</taxon>
        <taxon>Neogemmobacter</taxon>
    </lineage>
</organism>